<dbReference type="InterPro" id="IPR025722">
    <property type="entry name" value="TetR"/>
</dbReference>
<evidence type="ECO:0000256" key="1">
    <source>
        <dbReference type="ARBA" id="ARBA00023125"/>
    </source>
</evidence>
<dbReference type="InterPro" id="IPR050624">
    <property type="entry name" value="HTH-type_Tx_Regulator"/>
</dbReference>
<dbReference type="Pfam" id="PF13972">
    <property type="entry name" value="TetR"/>
    <property type="match status" value="1"/>
</dbReference>
<evidence type="ECO:0000313" key="5">
    <source>
        <dbReference type="Proteomes" id="UP000709336"/>
    </source>
</evidence>
<proteinExistence type="predicted"/>
<evidence type="ECO:0000256" key="2">
    <source>
        <dbReference type="PROSITE-ProRule" id="PRU00335"/>
    </source>
</evidence>
<dbReference type="RefSeq" id="WP_169211875.1">
    <property type="nucleotide sequence ID" value="NZ_JAATNW010000008.1"/>
</dbReference>
<keyword evidence="1 2" id="KW-0238">DNA-binding</keyword>
<reference evidence="4 5" key="1">
    <citation type="submission" date="2020-03" db="EMBL/GenBank/DDBJ databases">
        <title>Alteromonas ponticola sp. nov., isolated from seawater.</title>
        <authorList>
            <person name="Yoon J.-H."/>
            <person name="Kim Y.-O."/>
        </authorList>
    </citation>
    <scope>NUCLEOTIDE SEQUENCE [LARGE SCALE GENOMIC DNA]</scope>
    <source>
        <strain evidence="4 5">MYP5</strain>
    </source>
</reference>
<dbReference type="SUPFAM" id="SSF46689">
    <property type="entry name" value="Homeodomain-like"/>
    <property type="match status" value="1"/>
</dbReference>
<feature type="domain" description="HTH tetR-type" evidence="3">
    <location>
        <begin position="1"/>
        <end position="61"/>
    </location>
</feature>
<dbReference type="Gene3D" id="1.10.357.10">
    <property type="entry name" value="Tetracycline Repressor, domain 2"/>
    <property type="match status" value="1"/>
</dbReference>
<gene>
    <name evidence="4" type="ORF">HCJ96_14885</name>
</gene>
<dbReference type="Proteomes" id="UP000709336">
    <property type="component" value="Unassembled WGS sequence"/>
</dbReference>
<comment type="caution">
    <text evidence="4">The sequence shown here is derived from an EMBL/GenBank/DDBJ whole genome shotgun (WGS) entry which is preliminary data.</text>
</comment>
<dbReference type="InterPro" id="IPR009057">
    <property type="entry name" value="Homeodomain-like_sf"/>
</dbReference>
<evidence type="ECO:0000313" key="4">
    <source>
        <dbReference type="EMBL" id="NMH61314.1"/>
    </source>
</evidence>
<accession>A0ABX1R5H2</accession>
<dbReference type="InterPro" id="IPR001647">
    <property type="entry name" value="HTH_TetR"/>
</dbReference>
<dbReference type="Pfam" id="PF00440">
    <property type="entry name" value="TetR_N"/>
    <property type="match status" value="1"/>
</dbReference>
<name>A0ABX1R5H2_9ALTE</name>
<protein>
    <submittedName>
        <fullName evidence="4">TetR/AcrR family transcriptional regulator</fullName>
    </submittedName>
</protein>
<dbReference type="PANTHER" id="PTHR43479">
    <property type="entry name" value="ACREF/ENVCD OPERON REPRESSOR-RELATED"/>
    <property type="match status" value="1"/>
</dbReference>
<dbReference type="PROSITE" id="PS50977">
    <property type="entry name" value="HTH_TETR_2"/>
    <property type="match status" value="1"/>
</dbReference>
<feature type="DNA-binding region" description="H-T-H motif" evidence="2">
    <location>
        <begin position="24"/>
        <end position="43"/>
    </location>
</feature>
<dbReference type="PRINTS" id="PR00455">
    <property type="entry name" value="HTHTETR"/>
</dbReference>
<keyword evidence="5" id="KW-1185">Reference proteome</keyword>
<sequence>MKTAERILLTALELFNEQGENAITSVDIAMELDISPGNLYYHYKGKEVIIEALMGFHKKQLLNSLNRSLVENIHAEDLFYYFYILLEKLDLFRFLYRSPVDIAEKYPSIQSAQKQLLKALDSQLEAIFINLQRTNEITLSSYERPLMVETLTLLMTQAGQSSKPFLKQSTEARLYHVLSLMMVNLLPRLKLPESAITHILNAIQSHSVSHLNSNLPDLS</sequence>
<organism evidence="4 5">
    <name type="scientific">Alteromonas ponticola</name>
    <dbReference type="NCBI Taxonomy" id="2720613"/>
    <lineage>
        <taxon>Bacteria</taxon>
        <taxon>Pseudomonadati</taxon>
        <taxon>Pseudomonadota</taxon>
        <taxon>Gammaproteobacteria</taxon>
        <taxon>Alteromonadales</taxon>
        <taxon>Alteromonadaceae</taxon>
        <taxon>Alteromonas/Salinimonas group</taxon>
        <taxon>Alteromonas</taxon>
    </lineage>
</organism>
<dbReference type="EMBL" id="JAATNW010000008">
    <property type="protein sequence ID" value="NMH61314.1"/>
    <property type="molecule type" value="Genomic_DNA"/>
</dbReference>
<evidence type="ECO:0000259" key="3">
    <source>
        <dbReference type="PROSITE" id="PS50977"/>
    </source>
</evidence>
<dbReference type="PANTHER" id="PTHR43479:SF12">
    <property type="entry name" value="TRANSCRIPTIONAL REGULATORY PROTEIN"/>
    <property type="match status" value="1"/>
</dbReference>